<organism evidence="1 2">
    <name type="scientific">Gossypium klotzschianum</name>
    <dbReference type="NCBI Taxonomy" id="34286"/>
    <lineage>
        <taxon>Eukaryota</taxon>
        <taxon>Viridiplantae</taxon>
        <taxon>Streptophyta</taxon>
        <taxon>Embryophyta</taxon>
        <taxon>Tracheophyta</taxon>
        <taxon>Spermatophyta</taxon>
        <taxon>Magnoliopsida</taxon>
        <taxon>eudicotyledons</taxon>
        <taxon>Gunneridae</taxon>
        <taxon>Pentapetalae</taxon>
        <taxon>rosids</taxon>
        <taxon>malvids</taxon>
        <taxon>Malvales</taxon>
        <taxon>Malvaceae</taxon>
        <taxon>Malvoideae</taxon>
        <taxon>Gossypium</taxon>
    </lineage>
</organism>
<name>A0A7J8VAF2_9ROSI</name>
<dbReference type="AlphaFoldDB" id="A0A7J8VAF2"/>
<evidence type="ECO:0000313" key="1">
    <source>
        <dbReference type="EMBL" id="MBA0659502.1"/>
    </source>
</evidence>
<reference evidence="1 2" key="1">
    <citation type="journal article" date="2019" name="Genome Biol. Evol.">
        <title>Insights into the evolution of the New World diploid cottons (Gossypium, subgenus Houzingenia) based on genome sequencing.</title>
        <authorList>
            <person name="Grover C.E."/>
            <person name="Arick M.A. 2nd"/>
            <person name="Thrash A."/>
            <person name="Conover J.L."/>
            <person name="Sanders W.S."/>
            <person name="Peterson D.G."/>
            <person name="Frelichowski J.E."/>
            <person name="Scheffler J.A."/>
            <person name="Scheffler B.E."/>
            <person name="Wendel J.F."/>
        </authorList>
    </citation>
    <scope>NUCLEOTIDE SEQUENCE [LARGE SCALE GENOMIC DNA]</scope>
    <source>
        <strain evidence="1">57</strain>
        <tissue evidence="1">Leaf</tissue>
    </source>
</reference>
<proteinExistence type="predicted"/>
<protein>
    <submittedName>
        <fullName evidence="1">Uncharacterized protein</fullName>
    </submittedName>
</protein>
<evidence type="ECO:0000313" key="2">
    <source>
        <dbReference type="Proteomes" id="UP000593573"/>
    </source>
</evidence>
<gene>
    <name evidence="1" type="ORF">Goklo_011636</name>
</gene>
<dbReference type="EMBL" id="JABFAB010000009">
    <property type="protein sequence ID" value="MBA0659502.1"/>
    <property type="molecule type" value="Genomic_DNA"/>
</dbReference>
<comment type="caution">
    <text evidence="1">The sequence shown here is derived from an EMBL/GenBank/DDBJ whole genome shotgun (WGS) entry which is preliminary data.</text>
</comment>
<sequence length="43" mass="4745">ELFDQIIAKGNYSEKEAAKLCRQIVKVVIIVIQWGGNAQGLEA</sequence>
<dbReference type="Proteomes" id="UP000593573">
    <property type="component" value="Unassembled WGS sequence"/>
</dbReference>
<accession>A0A7J8VAF2</accession>
<feature type="non-terminal residue" evidence="1">
    <location>
        <position position="1"/>
    </location>
</feature>
<keyword evidence="2" id="KW-1185">Reference proteome</keyword>